<evidence type="ECO:0000313" key="3">
    <source>
        <dbReference type="Proteomes" id="UP001589810"/>
    </source>
</evidence>
<dbReference type="Pfam" id="PF00656">
    <property type="entry name" value="Peptidase_C14"/>
    <property type="match status" value="1"/>
</dbReference>
<keyword evidence="3" id="KW-1185">Reference proteome</keyword>
<dbReference type="InterPro" id="IPR029030">
    <property type="entry name" value="Caspase-like_dom_sf"/>
</dbReference>
<evidence type="ECO:0000259" key="1">
    <source>
        <dbReference type="Pfam" id="PF00656"/>
    </source>
</evidence>
<reference evidence="2 3" key="1">
    <citation type="submission" date="2024-09" db="EMBL/GenBank/DDBJ databases">
        <authorList>
            <person name="Sun Q."/>
            <person name="Mori K."/>
        </authorList>
    </citation>
    <scope>NUCLEOTIDE SEQUENCE [LARGE SCALE GENOMIC DNA]</scope>
    <source>
        <strain evidence="2 3">TBRC 1432</strain>
    </source>
</reference>
<organism evidence="2 3">
    <name type="scientific">Kutzneria chonburiensis</name>
    <dbReference type="NCBI Taxonomy" id="1483604"/>
    <lineage>
        <taxon>Bacteria</taxon>
        <taxon>Bacillati</taxon>
        <taxon>Actinomycetota</taxon>
        <taxon>Actinomycetes</taxon>
        <taxon>Pseudonocardiales</taxon>
        <taxon>Pseudonocardiaceae</taxon>
        <taxon>Kutzneria</taxon>
    </lineage>
</organism>
<comment type="caution">
    <text evidence="2">The sequence shown here is derived from an EMBL/GenBank/DDBJ whole genome shotgun (WGS) entry which is preliminary data.</text>
</comment>
<dbReference type="Proteomes" id="UP001589810">
    <property type="component" value="Unassembled WGS sequence"/>
</dbReference>
<dbReference type="Gene3D" id="3.40.50.1460">
    <property type="match status" value="1"/>
</dbReference>
<dbReference type="SUPFAM" id="SSF52129">
    <property type="entry name" value="Caspase-like"/>
    <property type="match status" value="1"/>
</dbReference>
<evidence type="ECO:0000313" key="2">
    <source>
        <dbReference type="EMBL" id="MFC0541896.1"/>
    </source>
</evidence>
<feature type="domain" description="Peptidase C14 caspase" evidence="1">
    <location>
        <begin position="20"/>
        <end position="82"/>
    </location>
</feature>
<dbReference type="EMBL" id="JBHLUD010000002">
    <property type="protein sequence ID" value="MFC0541896.1"/>
    <property type="molecule type" value="Genomic_DNA"/>
</dbReference>
<dbReference type="RefSeq" id="WP_273942069.1">
    <property type="nucleotide sequence ID" value="NZ_CP097263.1"/>
</dbReference>
<sequence>MSMPRRRRRHANELVAQRGLIIANQLYDDGRFNELPGAAGDAQHLAKALKSPTIGEFDVQIVADQDSRTVRRAIEVFFKEAGRDAQRVARLPCARLG</sequence>
<name>A0ABV6MNP5_9PSEU</name>
<gene>
    <name evidence="2" type="ORF">ACFFH7_10420</name>
</gene>
<proteinExistence type="predicted"/>
<dbReference type="InterPro" id="IPR011600">
    <property type="entry name" value="Pept_C14_caspase"/>
</dbReference>
<protein>
    <submittedName>
        <fullName evidence="2">Caspase family protein</fullName>
    </submittedName>
</protein>
<accession>A0ABV6MNP5</accession>